<proteinExistence type="predicted"/>
<protein>
    <submittedName>
        <fullName evidence="2">Uncharacterized protein</fullName>
    </submittedName>
</protein>
<accession>A0A5N6Z3G2</accession>
<keyword evidence="1" id="KW-0472">Membrane</keyword>
<feature type="transmembrane region" description="Helical" evidence="1">
    <location>
        <begin position="20"/>
        <end position="40"/>
    </location>
</feature>
<organism evidence="2 3">
    <name type="scientific">Aspergillus coremiiformis</name>
    <dbReference type="NCBI Taxonomy" id="138285"/>
    <lineage>
        <taxon>Eukaryota</taxon>
        <taxon>Fungi</taxon>
        <taxon>Dikarya</taxon>
        <taxon>Ascomycota</taxon>
        <taxon>Pezizomycotina</taxon>
        <taxon>Eurotiomycetes</taxon>
        <taxon>Eurotiomycetidae</taxon>
        <taxon>Eurotiales</taxon>
        <taxon>Aspergillaceae</taxon>
        <taxon>Aspergillus</taxon>
        <taxon>Aspergillus subgen. Circumdati</taxon>
    </lineage>
</organism>
<evidence type="ECO:0000313" key="3">
    <source>
        <dbReference type="Proteomes" id="UP000327118"/>
    </source>
</evidence>
<dbReference type="EMBL" id="ML739162">
    <property type="protein sequence ID" value="KAE8351623.1"/>
    <property type="molecule type" value="Genomic_DNA"/>
</dbReference>
<dbReference type="Proteomes" id="UP000327118">
    <property type="component" value="Unassembled WGS sequence"/>
</dbReference>
<sequence length="92" mass="10288">MTSSRKVGRHGCFPNAGPTFWMMFYLIGSSYYLQGGLAFFSTRTVQGAFRCLERTGTANIVHTSATGPTYDMSKTHHQYPAIEVLCTIQTRK</sequence>
<gene>
    <name evidence="2" type="ORF">BDV28DRAFT_136736</name>
</gene>
<reference evidence="3" key="1">
    <citation type="submission" date="2019-04" db="EMBL/GenBank/DDBJ databases">
        <title>Friends and foes A comparative genomics studyof 23 Aspergillus species from section Flavi.</title>
        <authorList>
            <consortium name="DOE Joint Genome Institute"/>
            <person name="Kjaerbolling I."/>
            <person name="Vesth T."/>
            <person name="Frisvad J.C."/>
            <person name="Nybo J.L."/>
            <person name="Theobald S."/>
            <person name="Kildgaard S."/>
            <person name="Isbrandt T."/>
            <person name="Kuo A."/>
            <person name="Sato A."/>
            <person name="Lyhne E.K."/>
            <person name="Kogle M.E."/>
            <person name="Wiebenga A."/>
            <person name="Kun R.S."/>
            <person name="Lubbers R.J."/>
            <person name="Makela M.R."/>
            <person name="Barry K."/>
            <person name="Chovatia M."/>
            <person name="Clum A."/>
            <person name="Daum C."/>
            <person name="Haridas S."/>
            <person name="He G."/>
            <person name="LaButti K."/>
            <person name="Lipzen A."/>
            <person name="Mondo S."/>
            <person name="Riley R."/>
            <person name="Salamov A."/>
            <person name="Simmons B.A."/>
            <person name="Magnuson J.K."/>
            <person name="Henrissat B."/>
            <person name="Mortensen U.H."/>
            <person name="Larsen T.O."/>
            <person name="Devries R.P."/>
            <person name="Grigoriev I.V."/>
            <person name="Machida M."/>
            <person name="Baker S.E."/>
            <person name="Andersen M.R."/>
        </authorList>
    </citation>
    <scope>NUCLEOTIDE SEQUENCE [LARGE SCALE GENOMIC DNA]</scope>
    <source>
        <strain evidence="3">CBS 553.77</strain>
    </source>
</reference>
<keyword evidence="3" id="KW-1185">Reference proteome</keyword>
<name>A0A5N6Z3G2_9EURO</name>
<keyword evidence="1" id="KW-0812">Transmembrane</keyword>
<evidence type="ECO:0000313" key="2">
    <source>
        <dbReference type="EMBL" id="KAE8351623.1"/>
    </source>
</evidence>
<dbReference type="AlphaFoldDB" id="A0A5N6Z3G2"/>
<evidence type="ECO:0000256" key="1">
    <source>
        <dbReference type="SAM" id="Phobius"/>
    </source>
</evidence>
<keyword evidence="1" id="KW-1133">Transmembrane helix</keyword>